<evidence type="ECO:0000313" key="1">
    <source>
        <dbReference type="EMBL" id="MBO0348118.1"/>
    </source>
</evidence>
<comment type="caution">
    <text evidence="1">The sequence shown here is derived from an EMBL/GenBank/DDBJ whole genome shotgun (WGS) entry which is preliminary data.</text>
</comment>
<protein>
    <submittedName>
        <fullName evidence="1">Uncharacterized protein</fullName>
    </submittedName>
</protein>
<accession>A0ABS3FM52</accession>
<organism evidence="1 2">
    <name type="scientific">Phormidium pseudopriestleyi FRX01</name>
    <dbReference type="NCBI Taxonomy" id="1759528"/>
    <lineage>
        <taxon>Bacteria</taxon>
        <taxon>Bacillati</taxon>
        <taxon>Cyanobacteriota</taxon>
        <taxon>Cyanophyceae</taxon>
        <taxon>Oscillatoriophycideae</taxon>
        <taxon>Oscillatoriales</taxon>
        <taxon>Oscillatoriaceae</taxon>
        <taxon>Phormidium</taxon>
    </lineage>
</organism>
<name>A0ABS3FM52_9CYAN</name>
<dbReference type="Proteomes" id="UP000664844">
    <property type="component" value="Unassembled WGS sequence"/>
</dbReference>
<evidence type="ECO:0000313" key="2">
    <source>
        <dbReference type="Proteomes" id="UP000664844"/>
    </source>
</evidence>
<reference evidence="1 2" key="1">
    <citation type="submission" date="2021-03" db="EMBL/GenBank/DDBJ databases">
        <title>Metabolic Capacity of the Antarctic Cyanobacterium Phormidium pseudopriestleyi that Sustains Oxygenic Photosynthesis in the Presence of Hydrogen Sulfide.</title>
        <authorList>
            <person name="Lumian J.E."/>
            <person name="Jungblut A.D."/>
            <person name="Dillon M.L."/>
            <person name="Hawes I."/>
            <person name="Doran P.T."/>
            <person name="Mackey T.J."/>
            <person name="Dick G.J."/>
            <person name="Grettenberger C.L."/>
            <person name="Sumner D.Y."/>
        </authorList>
    </citation>
    <scope>NUCLEOTIDE SEQUENCE [LARGE SCALE GENOMIC DNA]</scope>
    <source>
        <strain evidence="1 2">FRX01</strain>
    </source>
</reference>
<gene>
    <name evidence="1" type="ORF">J0895_03175</name>
</gene>
<keyword evidence="2" id="KW-1185">Reference proteome</keyword>
<sequence length="50" mass="5767">MNLKTPLYIYQASSNPFDTARLELMRSSQLRMSRNLADKACLFIGKNNFP</sequence>
<dbReference type="EMBL" id="JAFLQW010000074">
    <property type="protein sequence ID" value="MBO0348118.1"/>
    <property type="molecule type" value="Genomic_DNA"/>
</dbReference>
<proteinExistence type="predicted"/>
<dbReference type="RefSeq" id="WP_207086684.1">
    <property type="nucleotide sequence ID" value="NZ_JAFLQW010000074.1"/>
</dbReference>